<keyword evidence="2" id="KW-1185">Reference proteome</keyword>
<protein>
    <submittedName>
        <fullName evidence="1">Uncharacterized protein</fullName>
    </submittedName>
</protein>
<dbReference type="AlphaFoldDB" id="A0A2A3EGY8"/>
<dbReference type="EMBL" id="KZ288266">
    <property type="protein sequence ID" value="PBC30271.1"/>
    <property type="molecule type" value="Genomic_DNA"/>
</dbReference>
<organism evidence="1 2">
    <name type="scientific">Apis cerana cerana</name>
    <name type="common">Oriental honeybee</name>
    <dbReference type="NCBI Taxonomy" id="94128"/>
    <lineage>
        <taxon>Eukaryota</taxon>
        <taxon>Metazoa</taxon>
        <taxon>Ecdysozoa</taxon>
        <taxon>Arthropoda</taxon>
        <taxon>Hexapoda</taxon>
        <taxon>Insecta</taxon>
        <taxon>Pterygota</taxon>
        <taxon>Neoptera</taxon>
        <taxon>Endopterygota</taxon>
        <taxon>Hymenoptera</taxon>
        <taxon>Apocrita</taxon>
        <taxon>Aculeata</taxon>
        <taxon>Apoidea</taxon>
        <taxon>Anthophila</taxon>
        <taxon>Apidae</taxon>
        <taxon>Apis</taxon>
    </lineage>
</organism>
<gene>
    <name evidence="1" type="ORF">APICC_06379</name>
</gene>
<sequence length="101" mass="11515">MRPKVVRYIPRSGASGPCWKQVGFQGASLPLAGYNTTVVSQQEKRSPIGPRRTIDQRASPGELVLRSPRYKRSLLVQLPFEKMPSKFDQLHKRDPSHSWNE</sequence>
<evidence type="ECO:0000313" key="1">
    <source>
        <dbReference type="EMBL" id="PBC30271.1"/>
    </source>
</evidence>
<evidence type="ECO:0000313" key="2">
    <source>
        <dbReference type="Proteomes" id="UP000242457"/>
    </source>
</evidence>
<name>A0A2A3EGY8_APICC</name>
<dbReference type="Proteomes" id="UP000242457">
    <property type="component" value="Unassembled WGS sequence"/>
</dbReference>
<proteinExistence type="predicted"/>
<reference evidence="1 2" key="1">
    <citation type="submission" date="2014-07" db="EMBL/GenBank/DDBJ databases">
        <title>Genomic and transcriptomic analysis on Apis cerana provide comprehensive insights into honey bee biology.</title>
        <authorList>
            <person name="Diao Q."/>
            <person name="Sun L."/>
            <person name="Zheng H."/>
            <person name="Zheng H."/>
            <person name="Xu S."/>
            <person name="Wang S."/>
            <person name="Zeng Z."/>
            <person name="Hu F."/>
            <person name="Su S."/>
            <person name="Wu J."/>
        </authorList>
    </citation>
    <scope>NUCLEOTIDE SEQUENCE [LARGE SCALE GENOMIC DNA]</scope>
    <source>
        <tissue evidence="1">Pupae without intestine</tissue>
    </source>
</reference>
<accession>A0A2A3EGY8</accession>